<reference evidence="2 3" key="1">
    <citation type="submission" date="2019-08" db="EMBL/GenBank/DDBJ databases">
        <title>Seonamhaeicola sediminis sp. nov., isolated from marine sediment.</title>
        <authorList>
            <person name="Cao W.R."/>
        </authorList>
    </citation>
    <scope>NUCLEOTIDE SEQUENCE [LARGE SCALE GENOMIC DNA]</scope>
    <source>
        <strain evidence="2 3">1505</strain>
    </source>
</reference>
<organism evidence="2 3">
    <name type="scientific">Seonamhaeicola maritimus</name>
    <dbReference type="NCBI Taxonomy" id="2591822"/>
    <lineage>
        <taxon>Bacteria</taxon>
        <taxon>Pseudomonadati</taxon>
        <taxon>Bacteroidota</taxon>
        <taxon>Flavobacteriia</taxon>
        <taxon>Flavobacteriales</taxon>
        <taxon>Flavobacteriaceae</taxon>
    </lineage>
</organism>
<dbReference type="Proteomes" id="UP000321080">
    <property type="component" value="Unassembled WGS sequence"/>
</dbReference>
<name>A0A5C7GNH2_9FLAO</name>
<sequence length="174" mass="19070">MRILLCAIFCLSLARCSTEQTDLENNLLEAPLNAKTSSKKVTESKYNFTTHLSGKNEVPARETRATGEAIVKISKDESMIYFKVMVANIKDVRAAHFHKAPAGSNGGVIIGLFLGPKKEGKFNGILNEGYITSASFSEDGENRLPLLIQDIRAGNIYINVHTDTFPPGELRGQL</sequence>
<proteinExistence type="predicted"/>
<dbReference type="PROSITE" id="PS50933">
    <property type="entry name" value="CHRD"/>
    <property type="match status" value="1"/>
</dbReference>
<evidence type="ECO:0000313" key="2">
    <source>
        <dbReference type="EMBL" id="TXG39828.1"/>
    </source>
</evidence>
<keyword evidence="3" id="KW-1185">Reference proteome</keyword>
<evidence type="ECO:0000313" key="3">
    <source>
        <dbReference type="Proteomes" id="UP000321080"/>
    </source>
</evidence>
<accession>A0A5C7GNH2</accession>
<dbReference type="SMART" id="SM00754">
    <property type="entry name" value="CHRD"/>
    <property type="match status" value="1"/>
</dbReference>
<dbReference type="EMBL" id="VRKQ01000008">
    <property type="protein sequence ID" value="TXG39828.1"/>
    <property type="molecule type" value="Genomic_DNA"/>
</dbReference>
<gene>
    <name evidence="2" type="ORF">FUA22_01840</name>
</gene>
<dbReference type="Pfam" id="PF07452">
    <property type="entry name" value="CHRD"/>
    <property type="match status" value="1"/>
</dbReference>
<feature type="domain" description="CHRD" evidence="1">
    <location>
        <begin position="44"/>
        <end position="174"/>
    </location>
</feature>
<comment type="caution">
    <text evidence="2">The sequence shown here is derived from an EMBL/GenBank/DDBJ whole genome shotgun (WGS) entry which is preliminary data.</text>
</comment>
<protein>
    <submittedName>
        <fullName evidence="2">CHRD domain-containing protein</fullName>
    </submittedName>
</protein>
<evidence type="ECO:0000259" key="1">
    <source>
        <dbReference type="PROSITE" id="PS50933"/>
    </source>
</evidence>
<dbReference type="InterPro" id="IPR010895">
    <property type="entry name" value="CHRD"/>
</dbReference>
<dbReference type="AlphaFoldDB" id="A0A5C7GNH2"/>
<dbReference type="OrthoDB" id="571052at2"/>